<evidence type="ECO:0000313" key="1">
    <source>
        <dbReference type="EMBL" id="WYW18188.1"/>
    </source>
</evidence>
<dbReference type="EC" id="6.1.2.-" evidence="1"/>
<dbReference type="Proteomes" id="UP001456344">
    <property type="component" value="Chromosome"/>
</dbReference>
<protein>
    <submittedName>
        <fullName evidence="1">Carbamoyltransferase HypF</fullName>
        <ecNumber evidence="1">6.1.2.-</ecNumber>
    </submittedName>
</protein>
<name>A0ACD5BFZ6_9PSEU</name>
<keyword evidence="1" id="KW-0436">Ligase</keyword>
<sequence length="748" mass="79619">MATGAHVTQRIEVHGTVQGVGFRPHVHRVATTLGIGGEVRNVGGHVVITASGRPEVLAAFHRDVLEGAPAPARVERVTVTPLAARPYENSFAVGDSAAGVGTRAISPDLATCPACLTELFDPADRRYRYPFVNCSACGPRATIVEELPYDRVRTTMSRFPMCGACTTEYHDPGDRRFHAEPIACPDCGPALSWANTTGPAALAAAIEAIGNGGVVAIKGIGGYQLVCDAGNDLSVDRLRTVKERPGKPFAVMVRDLREAALLSFVDKEAARLLESPARPVVLLTARPDIAVSGVVAPRLPEIGLFLPNSPLHHLLLRDLGRPLVMTSGNRAGEPIVISDERVRSGLGSLVDGILTHDRPILSRYDDSVVRAGRVVRRARGYAPEPLPLPVASPETVLALGAQLKNTVTLATGEHAVQGPHIGDLSTVPAFEVFEDTARGLCRWMNVMPEFCAHDKHPRYRSTVHAGSWPADRRIPVQHHHAHVAATAAEHGVRGTFIGVAYDGLGFGDDGTLWGGEILLASYTGYRRFARFGHAPLPGGEVAVRRPDRMALGYLVGAEDFGDGALPPPPENRETELVRRMIERGVNCPVTSSAGRLFDAAAALLGLCEVNTYEGEAAVLLEAAAAGEPVRRPLVWKLHRRDDLWVYDPVPTLRELIGSARPANELSARFHATITEVTVALVTKAAAVSGTDTVCLGGGVFQNRRLTGAVTSSLADLGFRVFTGDRVPVNDGGISYGQAAIAAALLAGR</sequence>
<proteinExistence type="predicted"/>
<keyword evidence="2" id="KW-1185">Reference proteome</keyword>
<accession>A0ACD5BFZ6</accession>
<dbReference type="EMBL" id="CP150484">
    <property type="protein sequence ID" value="WYW18188.1"/>
    <property type="molecule type" value="Genomic_DNA"/>
</dbReference>
<evidence type="ECO:0000313" key="2">
    <source>
        <dbReference type="Proteomes" id="UP001456344"/>
    </source>
</evidence>
<gene>
    <name evidence="1" type="primary">hypF</name>
    <name evidence="1" type="ORF">LCL61_21835</name>
</gene>
<reference evidence="1" key="1">
    <citation type="submission" date="2023-10" db="EMBL/GenBank/DDBJ databases">
        <title>Whole genome sequencing of actinobacterial strain Amycolatopsis sp. (BCA-696) identifies the underlying plant growth-promoting genes.</title>
        <authorList>
            <person name="Gandham P."/>
            <person name="Vadla N."/>
            <person name="Saji A."/>
            <person name="Srinivas V."/>
            <person name="Ruperao P."/>
            <person name="Selvanayagam S."/>
            <person name="Saxena R.K."/>
            <person name="Rathore A."/>
            <person name="Gopalakrishnan S."/>
            <person name="Thakur V."/>
        </authorList>
    </citation>
    <scope>NUCLEOTIDE SEQUENCE</scope>
    <source>
        <strain evidence="1">BCA-696</strain>
    </source>
</reference>
<organism evidence="1 2">
    <name type="scientific">Amycolatopsis coloradensis</name>
    <dbReference type="NCBI Taxonomy" id="76021"/>
    <lineage>
        <taxon>Bacteria</taxon>
        <taxon>Bacillati</taxon>
        <taxon>Actinomycetota</taxon>
        <taxon>Actinomycetes</taxon>
        <taxon>Pseudonocardiales</taxon>
        <taxon>Pseudonocardiaceae</taxon>
        <taxon>Amycolatopsis</taxon>
    </lineage>
</organism>